<dbReference type="InterPro" id="IPR051637">
    <property type="entry name" value="Ank_repeat_dom-contain_49"/>
</dbReference>
<evidence type="ECO:0000313" key="4">
    <source>
        <dbReference type="EMBL" id="CAD7457757.1"/>
    </source>
</evidence>
<dbReference type="AlphaFoldDB" id="A0A7R9IG42"/>
<dbReference type="PANTHER" id="PTHR24180">
    <property type="entry name" value="CYCLIN-DEPENDENT KINASE INHIBITOR 2C-RELATED"/>
    <property type="match status" value="1"/>
</dbReference>
<dbReference type="PROSITE" id="PS50088">
    <property type="entry name" value="ANK_REPEAT"/>
    <property type="match status" value="3"/>
</dbReference>
<accession>A0A7R9IG42</accession>
<gene>
    <name evidence="4" type="ORF">TTEB3V08_LOCUS5748</name>
</gene>
<evidence type="ECO:0000256" key="1">
    <source>
        <dbReference type="ARBA" id="ARBA00022737"/>
    </source>
</evidence>
<dbReference type="Gene3D" id="1.10.510.10">
    <property type="entry name" value="Transferase(Phosphotransferase) domain 1"/>
    <property type="match status" value="1"/>
</dbReference>
<feature type="repeat" description="ANK" evidence="3">
    <location>
        <begin position="234"/>
        <end position="266"/>
    </location>
</feature>
<dbReference type="Pfam" id="PF13637">
    <property type="entry name" value="Ank_4"/>
    <property type="match status" value="1"/>
</dbReference>
<dbReference type="Pfam" id="PF00023">
    <property type="entry name" value="Ank"/>
    <property type="match status" value="1"/>
</dbReference>
<reference evidence="4" key="1">
    <citation type="submission" date="2020-11" db="EMBL/GenBank/DDBJ databases">
        <authorList>
            <person name="Tran Van P."/>
        </authorList>
    </citation>
    <scope>NUCLEOTIDE SEQUENCE</scope>
</reference>
<organism evidence="4">
    <name type="scientific">Timema tahoe</name>
    <dbReference type="NCBI Taxonomy" id="61484"/>
    <lineage>
        <taxon>Eukaryota</taxon>
        <taxon>Metazoa</taxon>
        <taxon>Ecdysozoa</taxon>
        <taxon>Arthropoda</taxon>
        <taxon>Hexapoda</taxon>
        <taxon>Insecta</taxon>
        <taxon>Pterygota</taxon>
        <taxon>Neoptera</taxon>
        <taxon>Polyneoptera</taxon>
        <taxon>Phasmatodea</taxon>
        <taxon>Timematodea</taxon>
        <taxon>Timematoidea</taxon>
        <taxon>Timematidae</taxon>
        <taxon>Timema</taxon>
    </lineage>
</organism>
<dbReference type="SUPFAM" id="SSF56112">
    <property type="entry name" value="Protein kinase-like (PK-like)"/>
    <property type="match status" value="1"/>
</dbReference>
<keyword evidence="2 3" id="KW-0040">ANK repeat</keyword>
<dbReference type="InterPro" id="IPR036770">
    <property type="entry name" value="Ankyrin_rpt-contain_sf"/>
</dbReference>
<feature type="repeat" description="ANK" evidence="3">
    <location>
        <begin position="267"/>
        <end position="299"/>
    </location>
</feature>
<dbReference type="FunFam" id="3.30.200.20:FF:000245">
    <property type="entry name" value="Integrin-linked protein kinase"/>
    <property type="match status" value="1"/>
</dbReference>
<dbReference type="InterPro" id="IPR011009">
    <property type="entry name" value="Kinase-like_dom_sf"/>
</dbReference>
<evidence type="ECO:0000256" key="2">
    <source>
        <dbReference type="ARBA" id="ARBA00023043"/>
    </source>
</evidence>
<evidence type="ECO:0000256" key="3">
    <source>
        <dbReference type="PROSITE-ProRule" id="PRU00023"/>
    </source>
</evidence>
<dbReference type="PROSITE" id="PS50297">
    <property type="entry name" value="ANK_REP_REGION"/>
    <property type="match status" value="3"/>
</dbReference>
<dbReference type="PANTHER" id="PTHR24180:SF45">
    <property type="entry name" value="POLY [ADP-RIBOSE] POLYMERASE TANKYRASE"/>
    <property type="match status" value="1"/>
</dbReference>
<sequence length="414" mass="47397">MDFSSYPPFCSENPQETYRKVMNWRETLTFPPEVPISEEAKETIVRFCCEAERRLGSQRGMDELKLAPFFRGVDWDHIRERPAAIPVEVRSIDDTSNFDDFPDVKLEIRYISPLLQQKRVKHRLDHVSMARAAAPLPQDGEELRGISSKVLPFPTKVGIKNIFQQRVLMEDIFHWCREGNAMQVRVWLDDTEHDMNQGDDHGFSPLHWASKEGHIKLVDLLILRGARINATNRGDDTPLHLAAAHGHRDIVLMLLRSRADVNFTNEHGNTPLHYACFWGYQTVGEDLVAQGALVSLANKDGDTPLDKARGTIAKRLHELAVETGQDLKKITFKDQSWLGLKTRSRDATLSRHKGINIADLSLHTKIATTPSGETWRGRWQKNDVVAKILAIRDCTSRISRDFNEEFPKLRQDFY</sequence>
<dbReference type="EMBL" id="OE001886">
    <property type="protein sequence ID" value="CAD7457757.1"/>
    <property type="molecule type" value="Genomic_DNA"/>
</dbReference>
<dbReference type="Gene3D" id="3.30.200.20">
    <property type="entry name" value="Phosphorylase Kinase, domain 1"/>
    <property type="match status" value="1"/>
</dbReference>
<dbReference type="Gene3D" id="1.25.40.20">
    <property type="entry name" value="Ankyrin repeat-containing domain"/>
    <property type="match status" value="1"/>
</dbReference>
<dbReference type="SMART" id="SM00248">
    <property type="entry name" value="ANK"/>
    <property type="match status" value="3"/>
</dbReference>
<feature type="repeat" description="ANK" evidence="3">
    <location>
        <begin position="201"/>
        <end position="233"/>
    </location>
</feature>
<dbReference type="FunFam" id="1.25.40.20:FF:000050">
    <property type="entry name" value="integrin-linked protein kinase"/>
    <property type="match status" value="1"/>
</dbReference>
<dbReference type="InterPro" id="IPR002110">
    <property type="entry name" value="Ankyrin_rpt"/>
</dbReference>
<proteinExistence type="predicted"/>
<name>A0A7R9IG42_9NEOP</name>
<protein>
    <submittedName>
        <fullName evidence="4">Uncharacterized protein</fullName>
    </submittedName>
</protein>
<dbReference type="SUPFAM" id="SSF48403">
    <property type="entry name" value="Ankyrin repeat"/>
    <property type="match status" value="1"/>
</dbReference>
<keyword evidence="1" id="KW-0677">Repeat</keyword>